<feature type="region of interest" description="Disordered" evidence="1">
    <location>
        <begin position="190"/>
        <end position="245"/>
    </location>
</feature>
<keyword evidence="2" id="KW-1133">Transmembrane helix</keyword>
<keyword evidence="2" id="KW-0472">Membrane</keyword>
<sequence length="506" mass="52539">MLLRIHDPDRGASFVEYSAVIVVCGAIIASLVGVGMTDTGQEVRTGIENAYEQAFGGQGSGDEGGSQSADGSDGDSGDGGAGDDGGGDAGEDKDFLDHVGGFFSGLGGGIADDVTGIGDIFTQNPVDTVTDAINGIKEDPLSLILSPETRDAWNNGDYGEAIGGGTWDIGSWFIPGPGWASKLGKLGRLGGRADAPDAPDGNGNGNGGSNGDGGDKPDDDQQADGDKDDENDNDGATCAANSFVPGTGVLMADGSTVPIESVEAGDEVWAFDPTTGEEGPREVTAAIVGEGEKTLVDITVVNEQGTVATLSATGGHPFWAPEQAEWVDAVDVGSGTMLRTPSGEWLEVAEHQTRRVEGQRVYNLSVNGISTFYAGNARGLVLTHNQSGYDCGEDVDDTLDAIDQEHGADVAQGAEHMLDELAAGKSNHKLAGIDTLEGLGSYLAGRRGRSTHTDTNTGNRVSYDNSVQDADGNGVIIIESEYSIHAFHMSKEDFDKRVQNDRYRED</sequence>
<comment type="caution">
    <text evidence="4">The sequence shown here is derived from an EMBL/GenBank/DDBJ whole genome shotgun (WGS) entry which is preliminary data.</text>
</comment>
<dbReference type="Pfam" id="PF07591">
    <property type="entry name" value="PT-HINT"/>
    <property type="match status" value="1"/>
</dbReference>
<evidence type="ECO:0000313" key="4">
    <source>
        <dbReference type="EMBL" id="MDA2808543.1"/>
    </source>
</evidence>
<dbReference type="InterPro" id="IPR036844">
    <property type="entry name" value="Hint_dom_sf"/>
</dbReference>
<evidence type="ECO:0000313" key="5">
    <source>
        <dbReference type="Proteomes" id="UP001165685"/>
    </source>
</evidence>
<dbReference type="PROSITE" id="PS50818">
    <property type="entry name" value="INTEIN_C_TER"/>
    <property type="match status" value="1"/>
</dbReference>
<evidence type="ECO:0000259" key="3">
    <source>
        <dbReference type="SMART" id="SM00306"/>
    </source>
</evidence>
<proteinExistence type="predicted"/>
<gene>
    <name evidence="4" type="ORF">O4U47_28805</name>
</gene>
<dbReference type="InterPro" id="IPR030934">
    <property type="entry name" value="Intein_C"/>
</dbReference>
<keyword evidence="5" id="KW-1185">Reference proteome</keyword>
<dbReference type="SMART" id="SM00306">
    <property type="entry name" value="HintN"/>
    <property type="match status" value="1"/>
</dbReference>
<dbReference type="Proteomes" id="UP001165685">
    <property type="component" value="Unassembled WGS sequence"/>
</dbReference>
<evidence type="ECO:0000256" key="1">
    <source>
        <dbReference type="SAM" id="MobiDB-lite"/>
    </source>
</evidence>
<dbReference type="CDD" id="cd00081">
    <property type="entry name" value="Hint"/>
    <property type="match status" value="1"/>
</dbReference>
<reference evidence="4" key="1">
    <citation type="submission" date="2023-01" db="EMBL/GenBank/DDBJ databases">
        <title>Draft genome sequence of Nocardiopsis sp. LSu2-4 isolated from halophytes.</title>
        <authorList>
            <person name="Duangmal K."/>
            <person name="Chantavorakit T."/>
        </authorList>
    </citation>
    <scope>NUCLEOTIDE SEQUENCE</scope>
    <source>
        <strain evidence="4">LSu2-4</strain>
    </source>
</reference>
<evidence type="ECO:0000256" key="2">
    <source>
        <dbReference type="SAM" id="Phobius"/>
    </source>
</evidence>
<dbReference type="InterPro" id="IPR003587">
    <property type="entry name" value="Hint_dom_N"/>
</dbReference>
<organism evidence="4 5">
    <name type="scientific">Nocardiopsis suaedae</name>
    <dbReference type="NCBI Taxonomy" id="3018444"/>
    <lineage>
        <taxon>Bacteria</taxon>
        <taxon>Bacillati</taxon>
        <taxon>Actinomycetota</taxon>
        <taxon>Actinomycetes</taxon>
        <taxon>Streptosporangiales</taxon>
        <taxon>Nocardiopsidaceae</taxon>
        <taxon>Nocardiopsis</taxon>
    </lineage>
</organism>
<feature type="compositionally biased region" description="Acidic residues" evidence="1">
    <location>
        <begin position="217"/>
        <end position="233"/>
    </location>
</feature>
<feature type="region of interest" description="Disordered" evidence="1">
    <location>
        <begin position="54"/>
        <end position="91"/>
    </location>
</feature>
<dbReference type="EMBL" id="JAQFWP010000090">
    <property type="protein sequence ID" value="MDA2808543.1"/>
    <property type="molecule type" value="Genomic_DNA"/>
</dbReference>
<dbReference type="Gene3D" id="2.170.16.10">
    <property type="entry name" value="Hedgehog/Intein (Hint) domain"/>
    <property type="match status" value="1"/>
</dbReference>
<protein>
    <submittedName>
        <fullName evidence="4">Hint domain-containing protein</fullName>
    </submittedName>
</protein>
<keyword evidence="2" id="KW-0812">Transmembrane</keyword>
<feature type="transmembrane region" description="Helical" evidence="2">
    <location>
        <begin position="12"/>
        <end position="36"/>
    </location>
</feature>
<feature type="compositionally biased region" description="Gly residues" evidence="1">
    <location>
        <begin position="202"/>
        <end position="212"/>
    </location>
</feature>
<dbReference type="SUPFAM" id="SSF51294">
    <property type="entry name" value="Hedgehog/intein (Hint) domain"/>
    <property type="match status" value="1"/>
</dbReference>
<accession>A0ABT4TV33</accession>
<feature type="compositionally biased region" description="Low complexity" evidence="1">
    <location>
        <begin position="190"/>
        <end position="201"/>
    </location>
</feature>
<name>A0ABT4TV33_9ACTN</name>
<dbReference type="RefSeq" id="WP_270681134.1">
    <property type="nucleotide sequence ID" value="NZ_JAQFWP010000090.1"/>
</dbReference>
<feature type="domain" description="Hint" evidence="3">
    <location>
        <begin position="240"/>
        <end position="342"/>
    </location>
</feature>